<keyword evidence="2" id="KW-1185">Reference proteome</keyword>
<dbReference type="SUPFAM" id="SSF48452">
    <property type="entry name" value="TPR-like"/>
    <property type="match status" value="1"/>
</dbReference>
<dbReference type="Proteomes" id="UP000318815">
    <property type="component" value="Unassembled WGS sequence"/>
</dbReference>
<keyword evidence="1" id="KW-0449">Lipoprotein</keyword>
<dbReference type="Gene3D" id="1.25.40.390">
    <property type="match status" value="1"/>
</dbReference>
<proteinExistence type="predicted"/>
<sequence>MIMKKTLIKIGCFIALSIGLAGCKGELDDYYIDPDKTSNPTIEKLFSSILDNNRVRPNYSEMREIVLPMCAAFCQTAASDNKEERYLQPANPVQSLWNDYYTPSNQGTDLNYNTGNGIVAQYRTMERLYRELPLDERPNFTIFMKAGQALLLDQTAQMVDMFGDIPFTEAGSLDIDNTISNAKFDDQRMLYDTVLVGLKDLADWFTATTPNAIATASFNAQDYLMKGSIDKWRRYINSIRLRYLMRISRSDVEEARAKTEIQEILANPILYPLVDGDGIGDNYSPASTDILLYQLTNYTNTPMNSFTEIRAQMAPEYMLNKVMLPSNDPRIPFMFDKNTRTDKTPNRWYQAMSQTEVRQTDSMNNYSIWDSTTYLTNGKLPGIYMSAAEVNFLKAEAFERWGLTGGTAQGSYELGIRQAIAFINFLNKQNPSAREALPQPSTATVSAFISGANIAYTGTSTEKLEKIYIQKWLHFNILQGRQAWAEYRRTGYPRITVIPSARAGYELPPNRFLYPASETGYNSSYEAVRAKNTRDAKIFWMGE</sequence>
<evidence type="ECO:0000313" key="1">
    <source>
        <dbReference type="EMBL" id="TWW00795.1"/>
    </source>
</evidence>
<dbReference type="InterPro" id="IPR011990">
    <property type="entry name" value="TPR-like_helical_dom_sf"/>
</dbReference>
<accession>A0A5C6LTL6</accession>
<dbReference type="EMBL" id="VOHS01000007">
    <property type="protein sequence ID" value="TWW00795.1"/>
    <property type="molecule type" value="Genomic_DNA"/>
</dbReference>
<reference evidence="1 2" key="1">
    <citation type="submission" date="2019-08" db="EMBL/GenBank/DDBJ databases">
        <title>Whole genome sequencing of chitin degrading bacteria Chitinophaga pinensis YS16.</title>
        <authorList>
            <person name="Singh R.P."/>
            <person name="Manchanda G."/>
            <person name="Maurya I.K."/>
            <person name="Joshi N.K."/>
            <person name="Srivastava A.K."/>
        </authorList>
    </citation>
    <scope>NUCLEOTIDE SEQUENCE [LARGE SCALE GENOMIC DNA]</scope>
    <source>
        <strain evidence="1 2">YS-16</strain>
    </source>
</reference>
<protein>
    <submittedName>
        <fullName evidence="1">SusD/RagB family nutrient-binding outer membrane lipoprotein</fullName>
    </submittedName>
</protein>
<gene>
    <name evidence="1" type="ORF">FEF09_09860</name>
</gene>
<organism evidence="1 2">
    <name type="scientific">Chitinophaga pinensis</name>
    <dbReference type="NCBI Taxonomy" id="79329"/>
    <lineage>
        <taxon>Bacteria</taxon>
        <taxon>Pseudomonadati</taxon>
        <taxon>Bacteroidota</taxon>
        <taxon>Chitinophagia</taxon>
        <taxon>Chitinophagales</taxon>
        <taxon>Chitinophagaceae</taxon>
        <taxon>Chitinophaga</taxon>
    </lineage>
</organism>
<evidence type="ECO:0000313" key="2">
    <source>
        <dbReference type="Proteomes" id="UP000318815"/>
    </source>
</evidence>
<dbReference type="InterPro" id="IPR041662">
    <property type="entry name" value="SusD-like_2"/>
</dbReference>
<dbReference type="PROSITE" id="PS51257">
    <property type="entry name" value="PROKAR_LIPOPROTEIN"/>
    <property type="match status" value="1"/>
</dbReference>
<dbReference type="AlphaFoldDB" id="A0A5C6LTL6"/>
<dbReference type="Pfam" id="PF12771">
    <property type="entry name" value="SusD-like_2"/>
    <property type="match status" value="1"/>
</dbReference>
<dbReference type="OrthoDB" id="9766256at2"/>
<name>A0A5C6LTL6_9BACT</name>
<comment type="caution">
    <text evidence="1">The sequence shown here is derived from an EMBL/GenBank/DDBJ whole genome shotgun (WGS) entry which is preliminary data.</text>
</comment>